<dbReference type="GO" id="GO:0008270">
    <property type="term" value="F:zinc ion binding"/>
    <property type="evidence" value="ECO:0007669"/>
    <property type="project" value="UniProtKB-UniRule"/>
</dbReference>
<dbReference type="InterPro" id="IPR011059">
    <property type="entry name" value="Metal-dep_hydrolase_composite"/>
</dbReference>
<dbReference type="Gene3D" id="3.20.20.140">
    <property type="entry name" value="Metal-dependent hydrolases"/>
    <property type="match status" value="1"/>
</dbReference>
<name>A0A0J8G365_CLOCY</name>
<keyword evidence="6 8" id="KW-0862">Zinc</keyword>
<evidence type="ECO:0000256" key="7">
    <source>
        <dbReference type="NCBIfam" id="TIGR02967"/>
    </source>
</evidence>
<dbReference type="Pfam" id="PF01979">
    <property type="entry name" value="Amidohydro_1"/>
    <property type="match status" value="1"/>
</dbReference>
<dbReference type="GO" id="GO:0006147">
    <property type="term" value="P:guanine catabolic process"/>
    <property type="evidence" value="ECO:0007669"/>
    <property type="project" value="UniProtKB-UniRule"/>
</dbReference>
<comment type="similarity">
    <text evidence="2 8">Belongs to the metallo-dependent hydrolases superfamily. ATZ/TRZ family.</text>
</comment>
<dbReference type="Gene3D" id="2.30.40.10">
    <property type="entry name" value="Urease, subunit C, domain 1"/>
    <property type="match status" value="1"/>
</dbReference>
<keyword evidence="4 8" id="KW-0479">Metal-binding</keyword>
<dbReference type="PANTHER" id="PTHR11271:SF6">
    <property type="entry name" value="GUANINE DEAMINASE"/>
    <property type="match status" value="1"/>
</dbReference>
<dbReference type="UniPathway" id="UPA00603">
    <property type="reaction ID" value="UER00660"/>
</dbReference>
<evidence type="ECO:0000256" key="5">
    <source>
        <dbReference type="ARBA" id="ARBA00022801"/>
    </source>
</evidence>
<dbReference type="PANTHER" id="PTHR11271">
    <property type="entry name" value="GUANINE DEAMINASE"/>
    <property type="match status" value="1"/>
</dbReference>
<keyword evidence="11" id="KW-1185">Reference proteome</keyword>
<dbReference type="InterPro" id="IPR051607">
    <property type="entry name" value="Metallo-dep_hydrolases"/>
</dbReference>
<evidence type="ECO:0000256" key="2">
    <source>
        <dbReference type="ARBA" id="ARBA00006745"/>
    </source>
</evidence>
<dbReference type="PATRIC" id="fig|1121307.3.peg.1773"/>
<dbReference type="NCBIfam" id="TIGR02967">
    <property type="entry name" value="guan_deamin"/>
    <property type="match status" value="1"/>
</dbReference>
<protein>
    <recommendedName>
        <fullName evidence="3 7">Guanine deaminase</fullName>
        <shortName evidence="8">Guanase</shortName>
        <ecNumber evidence="3 7">3.5.4.3</ecNumber>
    </recommendedName>
    <alternativeName>
        <fullName evidence="8">Guanine aminohydrolase</fullName>
    </alternativeName>
</protein>
<comment type="catalytic activity">
    <reaction evidence="8">
        <text>guanine + H2O + H(+) = xanthine + NH4(+)</text>
        <dbReference type="Rhea" id="RHEA:14665"/>
        <dbReference type="ChEBI" id="CHEBI:15377"/>
        <dbReference type="ChEBI" id="CHEBI:15378"/>
        <dbReference type="ChEBI" id="CHEBI:16235"/>
        <dbReference type="ChEBI" id="CHEBI:17712"/>
        <dbReference type="ChEBI" id="CHEBI:28938"/>
        <dbReference type="EC" id="3.5.4.3"/>
    </reaction>
</comment>
<dbReference type="AlphaFoldDB" id="A0A0J8G365"/>
<dbReference type="GO" id="GO:0008892">
    <property type="term" value="F:guanine deaminase activity"/>
    <property type="evidence" value="ECO:0007669"/>
    <property type="project" value="UniProtKB-UniRule"/>
</dbReference>
<reference evidence="10 11" key="1">
    <citation type="submission" date="2015-06" db="EMBL/GenBank/DDBJ databases">
        <title>Draft genome sequence of the purine-degrading Clostridium cylindrosporum HC-1 (DSM 605).</title>
        <authorList>
            <person name="Poehlein A."/>
            <person name="Schiel-Bengelsdorf B."/>
            <person name="Bengelsdorf F."/>
            <person name="Daniel R."/>
            <person name="Duerre P."/>
        </authorList>
    </citation>
    <scope>NUCLEOTIDE SEQUENCE [LARGE SCALE GENOMIC DNA]</scope>
    <source>
        <strain evidence="10 11">DSM 605</strain>
    </source>
</reference>
<organism evidence="10 11">
    <name type="scientific">Clostridium cylindrosporum DSM 605</name>
    <dbReference type="NCBI Taxonomy" id="1121307"/>
    <lineage>
        <taxon>Bacteria</taxon>
        <taxon>Bacillati</taxon>
        <taxon>Bacillota</taxon>
        <taxon>Clostridia</taxon>
        <taxon>Eubacteriales</taxon>
        <taxon>Clostridiaceae</taxon>
        <taxon>Clostridium</taxon>
    </lineage>
</organism>
<evidence type="ECO:0000256" key="8">
    <source>
        <dbReference type="RuleBase" id="RU366009"/>
    </source>
</evidence>
<feature type="domain" description="Amidohydrolase-related" evidence="9">
    <location>
        <begin position="56"/>
        <end position="416"/>
    </location>
</feature>
<comment type="pathway">
    <text evidence="1 8">Purine metabolism; guanine degradation; xanthine from guanine: step 1/1.</text>
</comment>
<evidence type="ECO:0000256" key="1">
    <source>
        <dbReference type="ARBA" id="ARBA00004984"/>
    </source>
</evidence>
<evidence type="ECO:0000256" key="3">
    <source>
        <dbReference type="ARBA" id="ARBA00012781"/>
    </source>
</evidence>
<evidence type="ECO:0000256" key="4">
    <source>
        <dbReference type="ARBA" id="ARBA00022723"/>
    </source>
</evidence>
<dbReference type="InterPro" id="IPR032466">
    <property type="entry name" value="Metal_Hydrolase"/>
</dbReference>
<dbReference type="STRING" id="1121307.CLCY_4c01190"/>
<comment type="caution">
    <text evidence="10">The sequence shown here is derived from an EMBL/GenBank/DDBJ whole genome shotgun (WGS) entry which is preliminary data.</text>
</comment>
<evidence type="ECO:0000313" key="10">
    <source>
        <dbReference type="EMBL" id="KMT22146.1"/>
    </source>
</evidence>
<dbReference type="InterPro" id="IPR014311">
    <property type="entry name" value="Guanine_deaminase"/>
</dbReference>
<sequence>MKILKGNIIYTVVPEKFEVYENSYLVEIDGKVSGVYKHLPEELKDVEVEDFGDSLIIPGFVDMHFHAPQFQNIGLGLDEELLPWLEKYTFPEEAKYDNEEYAKRLYTNVAKALWKNGTTRAVLFSTIHKNGTKILMDVLDKAGIGAYVGKVNMDRNSPDFYIEDTDESLEKTEEWILETKDKYELVKPIITPRFVPTCSEKLMKGLAELSDKYNIKVQSHLSENEGEVEWVKSLHPEFNSYAAIYDGMGLLNDRTVMAHTVHNTDEEIKLLSKRGTISAHCPNANYNLSSGIMPVRRFLDAGVKVALGTDVGAGHQVGIYKVMSQAIEASKMNWFYNGKSEKCLTTSEAFYMGTKAGGEFFEKVGSFEKGYTMDALVINDESLGDKDFRSIEERLQRFIYCGDDRNIIRRYVAGKLISEPK</sequence>
<dbReference type="GO" id="GO:0005829">
    <property type="term" value="C:cytosol"/>
    <property type="evidence" value="ECO:0007669"/>
    <property type="project" value="TreeGrafter"/>
</dbReference>
<evidence type="ECO:0000256" key="6">
    <source>
        <dbReference type="ARBA" id="ARBA00022833"/>
    </source>
</evidence>
<proteinExistence type="inferred from homology"/>
<comment type="cofactor">
    <cofactor evidence="8">
        <name>Zn(2+)</name>
        <dbReference type="ChEBI" id="CHEBI:29105"/>
    </cofactor>
    <text evidence="8">Binds 1 zinc ion per subunit.</text>
</comment>
<dbReference type="EC" id="3.5.4.3" evidence="3 7"/>
<dbReference type="SUPFAM" id="SSF51556">
    <property type="entry name" value="Metallo-dependent hydrolases"/>
    <property type="match status" value="1"/>
</dbReference>
<keyword evidence="5 8" id="KW-0378">Hydrolase</keyword>
<comment type="function">
    <text evidence="8">Catalyzes the hydrolytic deamination of guanine, producing xanthine and ammonia.</text>
</comment>
<gene>
    <name evidence="10" type="primary">guaD</name>
    <name evidence="10" type="ORF">CLCY_4c01190</name>
</gene>
<dbReference type="EMBL" id="LFVU01000024">
    <property type="protein sequence ID" value="KMT22146.1"/>
    <property type="molecule type" value="Genomic_DNA"/>
</dbReference>
<accession>A0A0J8G365</accession>
<dbReference type="InterPro" id="IPR006680">
    <property type="entry name" value="Amidohydro-rel"/>
</dbReference>
<dbReference type="Proteomes" id="UP000036756">
    <property type="component" value="Unassembled WGS sequence"/>
</dbReference>
<evidence type="ECO:0000259" key="9">
    <source>
        <dbReference type="Pfam" id="PF01979"/>
    </source>
</evidence>
<dbReference type="SUPFAM" id="SSF51338">
    <property type="entry name" value="Composite domain of metallo-dependent hydrolases"/>
    <property type="match status" value="1"/>
</dbReference>
<evidence type="ECO:0000313" key="11">
    <source>
        <dbReference type="Proteomes" id="UP000036756"/>
    </source>
</evidence>